<evidence type="ECO:0000313" key="1">
    <source>
        <dbReference type="EMBL" id="PMD16813.1"/>
    </source>
</evidence>
<dbReference type="GO" id="GO:0046474">
    <property type="term" value="P:glycerophospholipid biosynthetic process"/>
    <property type="evidence" value="ECO:0007669"/>
    <property type="project" value="TreeGrafter"/>
</dbReference>
<organism evidence="1 2">
    <name type="scientific">Hyaloscypha hepaticicola</name>
    <dbReference type="NCBI Taxonomy" id="2082293"/>
    <lineage>
        <taxon>Eukaryota</taxon>
        <taxon>Fungi</taxon>
        <taxon>Dikarya</taxon>
        <taxon>Ascomycota</taxon>
        <taxon>Pezizomycotina</taxon>
        <taxon>Leotiomycetes</taxon>
        <taxon>Helotiales</taxon>
        <taxon>Hyaloscyphaceae</taxon>
        <taxon>Hyaloscypha</taxon>
    </lineage>
</organism>
<dbReference type="AlphaFoldDB" id="A0A2J6PS18"/>
<dbReference type="STRING" id="1745343.A0A2J6PS18"/>
<dbReference type="Gene3D" id="3.40.50.1000">
    <property type="entry name" value="HAD superfamily/HAD-like"/>
    <property type="match status" value="2"/>
</dbReference>
<dbReference type="PANTHER" id="PTHR14269">
    <property type="entry name" value="CDP-DIACYLGLYCEROL--GLYCEROL-3-PHOSPHATE 3-PHOSPHATIDYLTRANSFERASE-RELATED"/>
    <property type="match status" value="1"/>
</dbReference>
<dbReference type="InterPro" id="IPR006353">
    <property type="entry name" value="HAD-SF_hydro_IIA_CECR5"/>
</dbReference>
<dbReference type="NCBIfam" id="TIGR01460">
    <property type="entry name" value="HAD-SF-IIA"/>
    <property type="match status" value="1"/>
</dbReference>
<dbReference type="Pfam" id="PF13344">
    <property type="entry name" value="Hydrolase_6"/>
    <property type="match status" value="1"/>
</dbReference>
<name>A0A2J6PS18_9HELO</name>
<sequence length="390" mass="43043">MAPFMRHRLNSSTAVAVEPMPRFAFAFDIDGVLLRSSAPIPGAVTALEYLHNNSIPFILLTNGGGKHESTRVAELSKKLGVPLTEENFVQSHTPFKQLVEGSDTVESLKDKTILITGGDGEKCRKVAEMYGFTNVVTPTDILMAYPSIWPFSLAVDFTAVQGHRPLPTNVDHTNPSKSLKIDAVFVFNDPRDWALDLQIILDLLLSKDGVLGTVSEKNGDPSLPNNGWQQDGQPKLFFSNPDLFWATNHHMPRLGQGGFQASLRGIWAEMTGGAELLRTVIGKPYPETYKYAERVLNKHRVQMLGGNGEVKKKVSRLERVFMVGDNPESDIRGANEFESPHGTEWTSVLVKTGVYSEGSKPKYAPKVIVKDALEAVKWALREEGWSGVVD</sequence>
<gene>
    <name evidence="1" type="ORF">NA56DRAFT_673119</name>
</gene>
<proteinExistence type="predicted"/>
<dbReference type="NCBIfam" id="TIGR01456">
    <property type="entry name" value="CECR5"/>
    <property type="match status" value="1"/>
</dbReference>
<dbReference type="GO" id="GO:0016787">
    <property type="term" value="F:hydrolase activity"/>
    <property type="evidence" value="ECO:0007669"/>
    <property type="project" value="UniProtKB-KW"/>
</dbReference>
<dbReference type="PANTHER" id="PTHR14269:SF57">
    <property type="entry name" value="SUPERFAMILY HYDROLASE, PUTATIVE (AFU_ORTHOLOGUE AFUA_2G02580)-RELATED"/>
    <property type="match status" value="1"/>
</dbReference>
<evidence type="ECO:0000313" key="2">
    <source>
        <dbReference type="Proteomes" id="UP000235672"/>
    </source>
</evidence>
<dbReference type="InterPro" id="IPR050324">
    <property type="entry name" value="CDP-alcohol_PTase-I"/>
</dbReference>
<dbReference type="SUPFAM" id="SSF56784">
    <property type="entry name" value="HAD-like"/>
    <property type="match status" value="1"/>
</dbReference>
<dbReference type="FunFam" id="3.40.50.1000:FF:000069">
    <property type="entry name" value="HAD-superfamily subfamily IIA hydrolase"/>
    <property type="match status" value="1"/>
</dbReference>
<dbReference type="GO" id="GO:0005739">
    <property type="term" value="C:mitochondrion"/>
    <property type="evidence" value="ECO:0007669"/>
    <property type="project" value="TreeGrafter"/>
</dbReference>
<accession>A0A2J6PS18</accession>
<dbReference type="InterPro" id="IPR006357">
    <property type="entry name" value="HAD-SF_hydro_IIA"/>
</dbReference>
<dbReference type="InterPro" id="IPR023214">
    <property type="entry name" value="HAD_sf"/>
</dbReference>
<keyword evidence="1" id="KW-0378">Hydrolase</keyword>
<dbReference type="InterPro" id="IPR036412">
    <property type="entry name" value="HAD-like_sf"/>
</dbReference>
<keyword evidence="2" id="KW-1185">Reference proteome</keyword>
<dbReference type="Proteomes" id="UP000235672">
    <property type="component" value="Unassembled WGS sequence"/>
</dbReference>
<dbReference type="OrthoDB" id="10251048at2759"/>
<dbReference type="Pfam" id="PF13242">
    <property type="entry name" value="Hydrolase_like"/>
    <property type="match status" value="1"/>
</dbReference>
<dbReference type="EMBL" id="KZ613503">
    <property type="protein sequence ID" value="PMD16813.1"/>
    <property type="molecule type" value="Genomic_DNA"/>
</dbReference>
<reference evidence="1 2" key="1">
    <citation type="submission" date="2016-05" db="EMBL/GenBank/DDBJ databases">
        <title>A degradative enzymes factory behind the ericoid mycorrhizal symbiosis.</title>
        <authorList>
            <consortium name="DOE Joint Genome Institute"/>
            <person name="Martino E."/>
            <person name="Morin E."/>
            <person name="Grelet G."/>
            <person name="Kuo A."/>
            <person name="Kohler A."/>
            <person name="Daghino S."/>
            <person name="Barry K."/>
            <person name="Choi C."/>
            <person name="Cichocki N."/>
            <person name="Clum A."/>
            <person name="Copeland A."/>
            <person name="Hainaut M."/>
            <person name="Haridas S."/>
            <person name="Labutti K."/>
            <person name="Lindquist E."/>
            <person name="Lipzen A."/>
            <person name="Khouja H.-R."/>
            <person name="Murat C."/>
            <person name="Ohm R."/>
            <person name="Olson A."/>
            <person name="Spatafora J."/>
            <person name="Veneault-Fourrey C."/>
            <person name="Henrissat B."/>
            <person name="Grigoriev I."/>
            <person name="Martin F."/>
            <person name="Perotto S."/>
        </authorList>
    </citation>
    <scope>NUCLEOTIDE SEQUENCE [LARGE SCALE GENOMIC DNA]</scope>
    <source>
        <strain evidence="1 2">UAMH 7357</strain>
    </source>
</reference>
<protein>
    <submittedName>
        <fullName evidence="1">HAD-superfamily hydrolase</fullName>
    </submittedName>
</protein>